<dbReference type="Pfam" id="PF01625">
    <property type="entry name" value="PMSR"/>
    <property type="match status" value="1"/>
</dbReference>
<dbReference type="InterPro" id="IPR036509">
    <property type="entry name" value="Met_Sox_Rdtase_MsrA_sf"/>
</dbReference>
<proteinExistence type="inferred from homology"/>
<dbReference type="PANTHER" id="PTHR43774:SF1">
    <property type="entry name" value="PEPTIDE METHIONINE SULFOXIDE REDUCTASE MSRA 2"/>
    <property type="match status" value="1"/>
</dbReference>
<dbReference type="Gene3D" id="3.30.1060.10">
    <property type="entry name" value="Peptide methionine sulphoxide reductase MsrA"/>
    <property type="match status" value="1"/>
</dbReference>
<evidence type="ECO:0000256" key="2">
    <source>
        <dbReference type="ARBA" id="ARBA00023002"/>
    </source>
</evidence>
<feature type="non-terminal residue" evidence="4">
    <location>
        <position position="1"/>
    </location>
</feature>
<dbReference type="SUPFAM" id="SSF55068">
    <property type="entry name" value="Peptide methionine sulfoxide reductase"/>
    <property type="match status" value="1"/>
</dbReference>
<dbReference type="InterPro" id="IPR002569">
    <property type="entry name" value="Met_Sox_Rdtase_MsrA_dom"/>
</dbReference>
<organism evidence="4">
    <name type="scientific">marine metagenome</name>
    <dbReference type="NCBI Taxonomy" id="408172"/>
    <lineage>
        <taxon>unclassified sequences</taxon>
        <taxon>metagenomes</taxon>
        <taxon>ecological metagenomes</taxon>
    </lineage>
</organism>
<dbReference type="EMBL" id="UINC01007619">
    <property type="protein sequence ID" value="SVA34290.1"/>
    <property type="molecule type" value="Genomic_DNA"/>
</dbReference>
<keyword evidence="2" id="KW-0560">Oxidoreductase</keyword>
<dbReference type="AlphaFoldDB" id="A0A381V1N6"/>
<gene>
    <name evidence="4" type="ORF">METZ01_LOCUS87144</name>
</gene>
<dbReference type="NCBIfam" id="TIGR00401">
    <property type="entry name" value="msrA"/>
    <property type="match status" value="1"/>
</dbReference>
<evidence type="ECO:0000259" key="3">
    <source>
        <dbReference type="Pfam" id="PF01625"/>
    </source>
</evidence>
<accession>A0A381V1N6</accession>
<protein>
    <recommendedName>
        <fullName evidence="1">peptide-methionine (S)-S-oxide reductase</fullName>
        <ecNumber evidence="1">1.8.4.11</ecNumber>
    </recommendedName>
</protein>
<evidence type="ECO:0000256" key="1">
    <source>
        <dbReference type="ARBA" id="ARBA00012502"/>
    </source>
</evidence>
<dbReference type="HAMAP" id="MF_01401">
    <property type="entry name" value="MsrA"/>
    <property type="match status" value="1"/>
</dbReference>
<sequence>VTDKDNRQANEIATLGGGCFWCVEAVFQELEGVRFVESGYSGGEKPNPTYQEVCSGVTGHAEVVQVHFDSNTIVFREILEAFFATHDPTTLNRQGGDIGTQYRSAIFFDSAQQREVAEELIAELDSRQIFDSPIVTEVTELDTFYSAENYHQDYFRQNPAQGYCQAVISPKVSKFRSMFVGRLKTAQ</sequence>
<dbReference type="PANTHER" id="PTHR43774">
    <property type="entry name" value="PEPTIDE METHIONINE SULFOXIDE REDUCTASE"/>
    <property type="match status" value="1"/>
</dbReference>
<feature type="domain" description="Peptide methionine sulphoxide reductase MsrA" evidence="3">
    <location>
        <begin position="13"/>
        <end position="165"/>
    </location>
</feature>
<name>A0A381V1N6_9ZZZZ</name>
<dbReference type="GO" id="GO:0008113">
    <property type="term" value="F:peptide-methionine (S)-S-oxide reductase activity"/>
    <property type="evidence" value="ECO:0007669"/>
    <property type="project" value="UniProtKB-EC"/>
</dbReference>
<reference evidence="4" key="1">
    <citation type="submission" date="2018-05" db="EMBL/GenBank/DDBJ databases">
        <authorList>
            <person name="Lanie J.A."/>
            <person name="Ng W.-L."/>
            <person name="Kazmierczak K.M."/>
            <person name="Andrzejewski T.M."/>
            <person name="Davidsen T.M."/>
            <person name="Wayne K.J."/>
            <person name="Tettelin H."/>
            <person name="Glass J.I."/>
            <person name="Rusch D."/>
            <person name="Podicherti R."/>
            <person name="Tsui H.-C.T."/>
            <person name="Winkler M.E."/>
        </authorList>
    </citation>
    <scope>NUCLEOTIDE SEQUENCE</scope>
</reference>
<evidence type="ECO:0000313" key="4">
    <source>
        <dbReference type="EMBL" id="SVA34290.1"/>
    </source>
</evidence>
<dbReference type="EC" id="1.8.4.11" evidence="1"/>